<dbReference type="Gene3D" id="6.10.250.2750">
    <property type="match status" value="1"/>
</dbReference>
<keyword evidence="1" id="KW-0456">Lyase</keyword>
<reference evidence="1 2" key="1">
    <citation type="submission" date="2019-10" db="EMBL/GenBank/DDBJ databases">
        <title>Genome sequence of Azospirillum formosense CC-Nfb-7.</title>
        <authorList>
            <person name="Ambrosini A."/>
            <person name="Sant'Anna F.H."/>
            <person name="Cassan F.D."/>
            <person name="Souza E.M."/>
            <person name="Passaglia L.M.P."/>
        </authorList>
    </citation>
    <scope>NUCLEOTIDE SEQUENCE [LARGE SCALE GENOMIC DNA]</scope>
    <source>
        <strain evidence="1 2">CC-NFb-7</strain>
    </source>
</reference>
<name>A0ABX2KXS6_9PROT</name>
<keyword evidence="2" id="KW-1185">Reference proteome</keyword>
<dbReference type="Pfam" id="PF13714">
    <property type="entry name" value="PEP_mutase"/>
    <property type="match status" value="1"/>
</dbReference>
<evidence type="ECO:0000313" key="2">
    <source>
        <dbReference type="Proteomes" id="UP000639419"/>
    </source>
</evidence>
<organism evidence="1 2">
    <name type="scientific">Azospirillum formosense</name>
    <dbReference type="NCBI Taxonomy" id="861533"/>
    <lineage>
        <taxon>Bacteria</taxon>
        <taxon>Pseudomonadati</taxon>
        <taxon>Pseudomonadota</taxon>
        <taxon>Alphaproteobacteria</taxon>
        <taxon>Rhodospirillales</taxon>
        <taxon>Azospirillaceae</taxon>
        <taxon>Azospirillum</taxon>
    </lineage>
</organism>
<protein>
    <submittedName>
        <fullName evidence="1">Isocitrate lyase/phosphoenolpyruvate mutase family protein</fullName>
    </submittedName>
</protein>
<accession>A0ABX2KXS6</accession>
<dbReference type="PANTHER" id="PTHR42905:SF16">
    <property type="entry name" value="CARBOXYPHOSPHONOENOLPYRUVATE PHOSPHONOMUTASE-LIKE PROTEIN (AFU_ORTHOLOGUE AFUA_5G07230)"/>
    <property type="match status" value="1"/>
</dbReference>
<dbReference type="EMBL" id="WHOR01000129">
    <property type="protein sequence ID" value="NUB20890.1"/>
    <property type="molecule type" value="Genomic_DNA"/>
</dbReference>
<gene>
    <name evidence="1" type="ORF">GBZ26_17025</name>
</gene>
<dbReference type="Gene3D" id="3.20.20.60">
    <property type="entry name" value="Phosphoenolpyruvate-binding domains"/>
    <property type="match status" value="1"/>
</dbReference>
<evidence type="ECO:0000313" key="1">
    <source>
        <dbReference type="EMBL" id="NUB20890.1"/>
    </source>
</evidence>
<comment type="caution">
    <text evidence="1">The sequence shown here is derived from an EMBL/GenBank/DDBJ whole genome shotgun (WGS) entry which is preliminary data.</text>
</comment>
<dbReference type="Proteomes" id="UP000639419">
    <property type="component" value="Unassembled WGS sequence"/>
</dbReference>
<dbReference type="GO" id="GO:0016829">
    <property type="term" value="F:lyase activity"/>
    <property type="evidence" value="ECO:0007669"/>
    <property type="project" value="UniProtKB-KW"/>
</dbReference>
<dbReference type="SUPFAM" id="SSF51621">
    <property type="entry name" value="Phosphoenolpyruvate/pyruvate domain"/>
    <property type="match status" value="1"/>
</dbReference>
<dbReference type="InterPro" id="IPR015813">
    <property type="entry name" value="Pyrv/PenolPyrv_kinase-like_dom"/>
</dbReference>
<dbReference type="PANTHER" id="PTHR42905">
    <property type="entry name" value="PHOSPHOENOLPYRUVATE CARBOXYLASE"/>
    <property type="match status" value="1"/>
</dbReference>
<dbReference type="RefSeq" id="WP_174439847.1">
    <property type="nucleotide sequence ID" value="NZ_BAABCC010000016.1"/>
</dbReference>
<dbReference type="InterPro" id="IPR039556">
    <property type="entry name" value="ICL/PEPM"/>
</dbReference>
<dbReference type="CDD" id="cd00377">
    <property type="entry name" value="ICL_PEPM"/>
    <property type="match status" value="1"/>
</dbReference>
<proteinExistence type="predicted"/>
<dbReference type="InterPro" id="IPR040442">
    <property type="entry name" value="Pyrv_kinase-like_dom_sf"/>
</dbReference>
<sequence length="284" mass="29739">MTDHGQARAAFADLHRTGCFVIPNPWDVGSAAMLKHLGFRALATTSAGFAFARGLPDADWAVPCGDMLAHIADMVGATDLPVNADFESGYAHDCEGLARNVRLCADTGVAGLSIEDATGDPATPLYDVHHAVERVAAAAEALRGTGVLLTARCESLLVDHPAAVEEALRRLPAYAAAGADVLYAPGLRTPDVIKAAVDAVDPKPLNLLVSSPIGLSVEQIAALGVRRISLGSGLNRAAWGGFLRAARMLADHGRFDALGEAEPFDALNGFFRALGRRTDGRRTP</sequence>